<dbReference type="STRING" id="37992.A0A4Z0YH19"/>
<accession>A0A4Z0YH19</accession>
<organism evidence="1 2">
    <name type="scientific">Xylaria hypoxylon</name>
    <dbReference type="NCBI Taxonomy" id="37992"/>
    <lineage>
        <taxon>Eukaryota</taxon>
        <taxon>Fungi</taxon>
        <taxon>Dikarya</taxon>
        <taxon>Ascomycota</taxon>
        <taxon>Pezizomycotina</taxon>
        <taxon>Sordariomycetes</taxon>
        <taxon>Xylariomycetidae</taxon>
        <taxon>Xylariales</taxon>
        <taxon>Xylariaceae</taxon>
        <taxon>Xylaria</taxon>
    </lineage>
</organism>
<comment type="caution">
    <text evidence="1">The sequence shown here is derived from an EMBL/GenBank/DDBJ whole genome shotgun (WGS) entry which is preliminary data.</text>
</comment>
<dbReference type="AlphaFoldDB" id="A0A4Z0YH19"/>
<evidence type="ECO:0008006" key="3">
    <source>
        <dbReference type="Google" id="ProtNLM"/>
    </source>
</evidence>
<reference evidence="1 2" key="1">
    <citation type="submission" date="2019-03" db="EMBL/GenBank/DDBJ databases">
        <title>Draft genome sequence of Xylaria hypoxylon DSM 108379, a ubiquitous saprotrophic-parasitic fungi on hardwood.</title>
        <authorList>
            <person name="Buettner E."/>
            <person name="Leonhardt S."/>
            <person name="Gebauer A.M."/>
            <person name="Liers C."/>
            <person name="Hofrichter M."/>
            <person name="Kellner H."/>
        </authorList>
    </citation>
    <scope>NUCLEOTIDE SEQUENCE [LARGE SCALE GENOMIC DNA]</scope>
    <source>
        <strain evidence="1 2">DSM 108379</strain>
    </source>
</reference>
<dbReference type="InterPro" id="IPR036322">
    <property type="entry name" value="WD40_repeat_dom_sf"/>
</dbReference>
<dbReference type="Proteomes" id="UP000297716">
    <property type="component" value="Unassembled WGS sequence"/>
</dbReference>
<protein>
    <recommendedName>
        <fullName evidence="3">Anaphase-promoting complex subunit 4 WD40 domain-containing protein</fullName>
    </recommendedName>
</protein>
<dbReference type="Gene3D" id="2.130.10.10">
    <property type="entry name" value="YVTN repeat-like/Quinoprotein amine dehydrogenase"/>
    <property type="match status" value="1"/>
</dbReference>
<evidence type="ECO:0000313" key="1">
    <source>
        <dbReference type="EMBL" id="TGJ78220.1"/>
    </source>
</evidence>
<dbReference type="OrthoDB" id="1658288at2759"/>
<sequence>MKHEELVIDLAFSPDGTRLYDLRGSFCNAWEPDVLIRADDLDHDDKSSVNETLTSEPVLASDENSGTAITSLACGPSALFYCAGKEDGSVTIYDMETRERLRKVTNHSTSSSVIQLEWSETGRFLGSVDDSGRLIVKRLNAPTPKKNRWAVFPVCDMRMDNNDAIEQIHFSAGEDHLLISSSTSVCVWSLKAKDEVCRSTLSPSGGIWLNHPRSSASIVLIIGIGELHYGWHDLEPIAPHEQSPGAMDGQVSTEPREKIQKVVQIGKKWLLMEVISDSYQENASPQRHFDLLDLAAIELDPNPGQQRTSRYIVKGLNDYIRELIGCSQDRVVFLDHQFWVCTWEVEPNYTTHKRHFFLPKDWINPTTLKMVLLNNHGTILYPKGGDVAILKSDI</sequence>
<gene>
    <name evidence="1" type="ORF">E0Z10_g10542</name>
</gene>
<dbReference type="SUPFAM" id="SSF50978">
    <property type="entry name" value="WD40 repeat-like"/>
    <property type="match status" value="1"/>
</dbReference>
<dbReference type="InterPro" id="IPR015943">
    <property type="entry name" value="WD40/YVTN_repeat-like_dom_sf"/>
</dbReference>
<evidence type="ECO:0000313" key="2">
    <source>
        <dbReference type="Proteomes" id="UP000297716"/>
    </source>
</evidence>
<name>A0A4Z0YH19_9PEZI</name>
<dbReference type="EMBL" id="SKBN01000430">
    <property type="protein sequence ID" value="TGJ78220.1"/>
    <property type="molecule type" value="Genomic_DNA"/>
</dbReference>
<proteinExistence type="predicted"/>
<keyword evidence="2" id="KW-1185">Reference proteome</keyword>